<dbReference type="SUPFAM" id="SSF52172">
    <property type="entry name" value="CheY-like"/>
    <property type="match status" value="1"/>
</dbReference>
<evidence type="ECO:0000259" key="5">
    <source>
        <dbReference type="PROSITE" id="PS50921"/>
    </source>
</evidence>
<keyword evidence="2" id="KW-0418">Kinase</keyword>
<dbReference type="InterPro" id="IPR029016">
    <property type="entry name" value="GAF-like_dom_sf"/>
</dbReference>
<dbReference type="AlphaFoldDB" id="A0A1H0LJG7"/>
<evidence type="ECO:0000256" key="4">
    <source>
        <dbReference type="ARBA" id="ARBA00023163"/>
    </source>
</evidence>
<organism evidence="6 7">
    <name type="scientific">Lentzea jiangxiensis</name>
    <dbReference type="NCBI Taxonomy" id="641025"/>
    <lineage>
        <taxon>Bacteria</taxon>
        <taxon>Bacillati</taxon>
        <taxon>Actinomycetota</taxon>
        <taxon>Actinomycetes</taxon>
        <taxon>Pseudonocardiales</taxon>
        <taxon>Pseudonocardiaceae</taxon>
        <taxon>Lentzea</taxon>
    </lineage>
</organism>
<dbReference type="PROSITE" id="PS50921">
    <property type="entry name" value="ANTAR"/>
    <property type="match status" value="1"/>
</dbReference>
<proteinExistence type="predicted"/>
<accession>A0A1H0LJG7</accession>
<evidence type="ECO:0000256" key="1">
    <source>
        <dbReference type="ARBA" id="ARBA00022679"/>
    </source>
</evidence>
<evidence type="ECO:0000256" key="2">
    <source>
        <dbReference type="ARBA" id="ARBA00022777"/>
    </source>
</evidence>
<dbReference type="InterPro" id="IPR003018">
    <property type="entry name" value="GAF"/>
</dbReference>
<dbReference type="GO" id="GO:0016301">
    <property type="term" value="F:kinase activity"/>
    <property type="evidence" value="ECO:0007669"/>
    <property type="project" value="UniProtKB-KW"/>
</dbReference>
<keyword evidence="4" id="KW-0804">Transcription</keyword>
<keyword evidence="3" id="KW-0805">Transcription regulation</keyword>
<dbReference type="RefSeq" id="WP_090097049.1">
    <property type="nucleotide sequence ID" value="NZ_FNIX01000003.1"/>
</dbReference>
<dbReference type="STRING" id="641025.SAMN05421507_103337"/>
<protein>
    <submittedName>
        <fullName evidence="6">GAF domain-containing protein</fullName>
    </submittedName>
</protein>
<sequence length="246" mass="26079">MVEITAGPLAAEATPADGGRDLATHLTEIALALQGQQGEQDTMDAIVHTAVGTIPGAAHAGIMTVVGKKEIRTVATTGELPCAVDQAQFDTAQGPCLTALFDEKIVSVPDVVHDERWPAFGRKAAEFEVGSMLSFQLYVQGEDLGALNLYASEPNAFDDESRHVGSLFAGHAAIALASAQERRELSAAVETRDLIGQAKGILMERHKLSADQAFTVLVRASQHTNVKLRDIAEQLTTTGQLPGAER</sequence>
<dbReference type="InterPro" id="IPR005561">
    <property type="entry name" value="ANTAR"/>
</dbReference>
<dbReference type="Gene3D" id="3.30.450.40">
    <property type="match status" value="1"/>
</dbReference>
<dbReference type="GO" id="GO:0003723">
    <property type="term" value="F:RNA binding"/>
    <property type="evidence" value="ECO:0007669"/>
    <property type="project" value="InterPro"/>
</dbReference>
<dbReference type="OrthoDB" id="4629915at2"/>
<feature type="domain" description="ANTAR" evidence="5">
    <location>
        <begin position="175"/>
        <end position="236"/>
    </location>
</feature>
<dbReference type="EMBL" id="FNIX01000003">
    <property type="protein sequence ID" value="SDO68166.1"/>
    <property type="molecule type" value="Genomic_DNA"/>
</dbReference>
<dbReference type="Proteomes" id="UP000199691">
    <property type="component" value="Unassembled WGS sequence"/>
</dbReference>
<name>A0A1H0LJG7_9PSEU</name>
<dbReference type="InterPro" id="IPR036388">
    <property type="entry name" value="WH-like_DNA-bd_sf"/>
</dbReference>
<dbReference type="SMART" id="SM01012">
    <property type="entry name" value="ANTAR"/>
    <property type="match status" value="1"/>
</dbReference>
<evidence type="ECO:0000313" key="7">
    <source>
        <dbReference type="Proteomes" id="UP000199691"/>
    </source>
</evidence>
<dbReference type="InterPro" id="IPR012074">
    <property type="entry name" value="GAF_ANTAR"/>
</dbReference>
<dbReference type="SUPFAM" id="SSF55781">
    <property type="entry name" value="GAF domain-like"/>
    <property type="match status" value="1"/>
</dbReference>
<keyword evidence="7" id="KW-1185">Reference proteome</keyword>
<dbReference type="PIRSF" id="PIRSF036625">
    <property type="entry name" value="GAF_ANTAR"/>
    <property type="match status" value="1"/>
</dbReference>
<reference evidence="7" key="1">
    <citation type="submission" date="2016-10" db="EMBL/GenBank/DDBJ databases">
        <authorList>
            <person name="Varghese N."/>
            <person name="Submissions S."/>
        </authorList>
    </citation>
    <scope>NUCLEOTIDE SEQUENCE [LARGE SCALE GENOMIC DNA]</scope>
    <source>
        <strain evidence="7">CGMCC 4.6609</strain>
    </source>
</reference>
<evidence type="ECO:0000313" key="6">
    <source>
        <dbReference type="EMBL" id="SDO68166.1"/>
    </source>
</evidence>
<dbReference type="Pfam" id="PF03861">
    <property type="entry name" value="ANTAR"/>
    <property type="match status" value="1"/>
</dbReference>
<evidence type="ECO:0000256" key="3">
    <source>
        <dbReference type="ARBA" id="ARBA00023015"/>
    </source>
</evidence>
<dbReference type="Pfam" id="PF13185">
    <property type="entry name" value="GAF_2"/>
    <property type="match status" value="1"/>
</dbReference>
<keyword evidence="1" id="KW-0808">Transferase</keyword>
<gene>
    <name evidence="6" type="ORF">SAMN05421507_103337</name>
</gene>
<dbReference type="InterPro" id="IPR011006">
    <property type="entry name" value="CheY-like_superfamily"/>
</dbReference>
<dbReference type="Gene3D" id="1.10.10.10">
    <property type="entry name" value="Winged helix-like DNA-binding domain superfamily/Winged helix DNA-binding domain"/>
    <property type="match status" value="1"/>
</dbReference>